<accession>A0ABN8ATU4</accession>
<dbReference type="InterPro" id="IPR009003">
    <property type="entry name" value="Peptidase_S1_PA"/>
</dbReference>
<evidence type="ECO:0000256" key="5">
    <source>
        <dbReference type="RuleBase" id="RU363034"/>
    </source>
</evidence>
<dbReference type="EMBL" id="OU963907">
    <property type="protein sequence ID" value="CAH0399385.1"/>
    <property type="molecule type" value="Genomic_DNA"/>
</dbReference>
<keyword evidence="6" id="KW-0732">Signal</keyword>
<dbReference type="PROSITE" id="PS00134">
    <property type="entry name" value="TRYPSIN_HIS"/>
    <property type="match status" value="1"/>
</dbReference>
<dbReference type="Proteomes" id="UP001153292">
    <property type="component" value="Chromosome 14"/>
</dbReference>
<proteinExistence type="predicted"/>
<evidence type="ECO:0000256" key="2">
    <source>
        <dbReference type="ARBA" id="ARBA00012050"/>
    </source>
</evidence>
<dbReference type="CDD" id="cd00190">
    <property type="entry name" value="Tryp_SPc"/>
    <property type="match status" value="1"/>
</dbReference>
<evidence type="ECO:0000259" key="7">
    <source>
        <dbReference type="PROSITE" id="PS50240"/>
    </source>
</evidence>
<keyword evidence="5" id="KW-0720">Serine protease</keyword>
<evidence type="ECO:0000313" key="9">
    <source>
        <dbReference type="Proteomes" id="UP001153292"/>
    </source>
</evidence>
<dbReference type="SUPFAM" id="SSF50494">
    <property type="entry name" value="Trypsin-like serine proteases"/>
    <property type="match status" value="1"/>
</dbReference>
<dbReference type="InterPro" id="IPR001314">
    <property type="entry name" value="Peptidase_S1A"/>
</dbReference>
<evidence type="ECO:0000256" key="3">
    <source>
        <dbReference type="ARBA" id="ARBA00017161"/>
    </source>
</evidence>
<dbReference type="Pfam" id="PF00089">
    <property type="entry name" value="Trypsin"/>
    <property type="match status" value="1"/>
</dbReference>
<feature type="signal peptide" evidence="6">
    <location>
        <begin position="1"/>
        <end position="26"/>
    </location>
</feature>
<name>A0ABN8ATU4_CHISP</name>
<dbReference type="InterPro" id="IPR033116">
    <property type="entry name" value="TRYPSIN_SER"/>
</dbReference>
<dbReference type="InterPro" id="IPR001254">
    <property type="entry name" value="Trypsin_dom"/>
</dbReference>
<dbReference type="PRINTS" id="PR00722">
    <property type="entry name" value="CHYMOTRYPSIN"/>
</dbReference>
<reference evidence="8" key="1">
    <citation type="submission" date="2021-12" db="EMBL/GenBank/DDBJ databases">
        <authorList>
            <person name="King R."/>
        </authorList>
    </citation>
    <scope>NUCLEOTIDE SEQUENCE</scope>
</reference>
<evidence type="ECO:0000256" key="4">
    <source>
        <dbReference type="ARBA" id="ARBA00023157"/>
    </source>
</evidence>
<dbReference type="SMART" id="SM00020">
    <property type="entry name" value="Tryp_SPc"/>
    <property type="match status" value="1"/>
</dbReference>
<protein>
    <recommendedName>
        <fullName evidence="3">Acrosin</fullName>
        <ecNumber evidence="2">3.4.21.10</ecNumber>
    </recommendedName>
</protein>
<dbReference type="InterPro" id="IPR018114">
    <property type="entry name" value="TRYPSIN_HIS"/>
</dbReference>
<organism evidence="8 9">
    <name type="scientific">Chilo suppressalis</name>
    <name type="common">Asiatic rice borer moth</name>
    <dbReference type="NCBI Taxonomy" id="168631"/>
    <lineage>
        <taxon>Eukaryota</taxon>
        <taxon>Metazoa</taxon>
        <taxon>Ecdysozoa</taxon>
        <taxon>Arthropoda</taxon>
        <taxon>Hexapoda</taxon>
        <taxon>Insecta</taxon>
        <taxon>Pterygota</taxon>
        <taxon>Neoptera</taxon>
        <taxon>Endopterygota</taxon>
        <taxon>Lepidoptera</taxon>
        <taxon>Glossata</taxon>
        <taxon>Ditrysia</taxon>
        <taxon>Pyraloidea</taxon>
        <taxon>Crambidae</taxon>
        <taxon>Crambinae</taxon>
        <taxon>Chilo</taxon>
    </lineage>
</organism>
<dbReference type="Gene3D" id="2.40.10.10">
    <property type="entry name" value="Trypsin-like serine proteases"/>
    <property type="match status" value="1"/>
</dbReference>
<comment type="catalytic activity">
    <reaction evidence="1">
        <text>Preferential cleavage: Arg-|-Xaa, Lys-|-Xaa.</text>
        <dbReference type="EC" id="3.4.21.10"/>
    </reaction>
</comment>
<keyword evidence="5" id="KW-0378">Hydrolase</keyword>
<sequence>MTLAFCFEMCLRLLFCVLIVVDSVKQGDNLNNNKLTRVKRERWIWGYADVTRTDRGVHDEPISFDNRVHEETNPCFPLDYPPTPNFNAPGRRISQVKCYEYMYTMKIISEEAERQKECENLLLDIIGGKDASPREFPHMAAIGWKATDGQWAFKCGGSLISSKFVLTAAHCSRASNRDGTIAEEVPQIVRLGTNKINRPESHKDATILRIITHPNYTPPRKYFDIALIQLERGVQFTESIQPACLYMGPDDGLVGQKATLSGWGVLDLDRLTTPTQLQAAEVDILDSVLCDRIFRRSCSRLWCGMERNQICAGKLEGGVDACQGDSGGPLQIKTAFPNGRGQLYRLLGVTSFGIGCAQPNLPGIYTRVSSFIDWIEAVVWN</sequence>
<evidence type="ECO:0000256" key="1">
    <source>
        <dbReference type="ARBA" id="ARBA00001656"/>
    </source>
</evidence>
<keyword evidence="5" id="KW-0645">Protease</keyword>
<feature type="domain" description="Peptidase S1" evidence="7">
    <location>
        <begin position="125"/>
        <end position="380"/>
    </location>
</feature>
<dbReference type="PANTHER" id="PTHR24252">
    <property type="entry name" value="ACROSIN-RELATED"/>
    <property type="match status" value="1"/>
</dbReference>
<dbReference type="InterPro" id="IPR043504">
    <property type="entry name" value="Peptidase_S1_PA_chymotrypsin"/>
</dbReference>
<dbReference type="PANTHER" id="PTHR24252:SF8">
    <property type="entry name" value="ACROSIN"/>
    <property type="match status" value="1"/>
</dbReference>
<evidence type="ECO:0000256" key="6">
    <source>
        <dbReference type="SAM" id="SignalP"/>
    </source>
</evidence>
<dbReference type="PROSITE" id="PS50240">
    <property type="entry name" value="TRYPSIN_DOM"/>
    <property type="match status" value="1"/>
</dbReference>
<dbReference type="PROSITE" id="PS00135">
    <property type="entry name" value="TRYPSIN_SER"/>
    <property type="match status" value="1"/>
</dbReference>
<evidence type="ECO:0000313" key="8">
    <source>
        <dbReference type="EMBL" id="CAH0399385.1"/>
    </source>
</evidence>
<feature type="chain" id="PRO_5046137485" description="Acrosin" evidence="6">
    <location>
        <begin position="27"/>
        <end position="381"/>
    </location>
</feature>
<keyword evidence="9" id="KW-1185">Reference proteome</keyword>
<dbReference type="EC" id="3.4.21.10" evidence="2"/>
<gene>
    <name evidence="8" type="ORF">CHILSU_LOCUS2527</name>
</gene>
<keyword evidence="4" id="KW-1015">Disulfide bond</keyword>